<keyword evidence="8" id="KW-0812">Transmembrane</keyword>
<evidence type="ECO:0000256" key="4">
    <source>
        <dbReference type="ARBA" id="ARBA00022475"/>
    </source>
</evidence>
<dbReference type="GO" id="GO:0005886">
    <property type="term" value="C:plasma membrane"/>
    <property type="evidence" value="ECO:0007669"/>
    <property type="project" value="UniProtKB-SubCell"/>
</dbReference>
<dbReference type="InterPro" id="IPR050980">
    <property type="entry name" value="2C_sensor_his_kinase"/>
</dbReference>
<evidence type="ECO:0000256" key="11">
    <source>
        <dbReference type="ARBA" id="ARBA00022840"/>
    </source>
</evidence>
<dbReference type="Pfam" id="PF02518">
    <property type="entry name" value="HATPase_c"/>
    <property type="match status" value="1"/>
</dbReference>
<dbReference type="SMART" id="SM00387">
    <property type="entry name" value="HATPase_c"/>
    <property type="match status" value="1"/>
</dbReference>
<dbReference type="GO" id="GO:0000155">
    <property type="term" value="F:phosphorelay sensor kinase activity"/>
    <property type="evidence" value="ECO:0007669"/>
    <property type="project" value="InterPro"/>
</dbReference>
<dbReference type="RefSeq" id="WP_094824270.1">
    <property type="nucleotide sequence ID" value="NZ_NEVO01000019.1"/>
</dbReference>
<dbReference type="Gene3D" id="3.30.565.10">
    <property type="entry name" value="Histidine kinase-like ATPase, C-terminal domain"/>
    <property type="match status" value="1"/>
</dbReference>
<evidence type="ECO:0000256" key="8">
    <source>
        <dbReference type="ARBA" id="ARBA00022692"/>
    </source>
</evidence>
<dbReference type="SUPFAM" id="SSF47384">
    <property type="entry name" value="Homodimeric domain of signal transducing histidine kinase"/>
    <property type="match status" value="1"/>
</dbReference>
<sequence>MKRLRRFFGTMAGRLFLILLLGMSAAALLATVLAEARRQQDEAHQNMVRAADRLHGYVNMLDNSPAELRQRLIELGGPGIHRAPSDVRAEESDTTFAHVLASQYSRFARARVQTADEAACRPRLREFLPQSEGDDNFDPDMPEPTCRIVHIQLQDGTPLVLAMGGPPIMHVKALAADPVYISLLTLCIGLLAFTVARLASRPLRQLADAADELGQNLERPPLVLRGPLEVRRAADAFNAMQRRVQRHLEERTHMLAAITHDLQTPMTRLRLRFEDVTDEALRERLIADLGAMRALVREGLDLARSATTSEAPVALDLDSLLESIIEDAAETGHDAVFEQGCGAVLMLRPLAMQRLFSNLVDNALKYGHQVRVAAHANEHGVAVEVCDAGPGMPADMFEAVFQPFVRLETSRSRETGGVGLGLTIARTLAANDGATVTLSNRAEGGLQATVHWSRPRYADKS</sequence>
<evidence type="ECO:0000313" key="18">
    <source>
        <dbReference type="Proteomes" id="UP000216885"/>
    </source>
</evidence>
<keyword evidence="11" id="KW-0067">ATP-binding</keyword>
<evidence type="ECO:0000256" key="12">
    <source>
        <dbReference type="ARBA" id="ARBA00022989"/>
    </source>
</evidence>
<dbReference type="SUPFAM" id="SSF55874">
    <property type="entry name" value="ATPase domain of HSP90 chaperone/DNA topoisomerase II/histidine kinase"/>
    <property type="match status" value="1"/>
</dbReference>
<dbReference type="CDD" id="cd06225">
    <property type="entry name" value="HAMP"/>
    <property type="match status" value="1"/>
</dbReference>
<evidence type="ECO:0000259" key="16">
    <source>
        <dbReference type="PROSITE" id="PS50885"/>
    </source>
</evidence>
<comment type="caution">
    <text evidence="17">The sequence shown here is derived from an EMBL/GenBank/DDBJ whole genome shotgun (WGS) entry which is preliminary data.</text>
</comment>
<evidence type="ECO:0000256" key="1">
    <source>
        <dbReference type="ARBA" id="ARBA00000085"/>
    </source>
</evidence>
<dbReference type="Proteomes" id="UP000216885">
    <property type="component" value="Unassembled WGS sequence"/>
</dbReference>
<dbReference type="PANTHER" id="PTHR44936:SF5">
    <property type="entry name" value="SENSOR HISTIDINE KINASE ENVZ"/>
    <property type="match status" value="1"/>
</dbReference>
<keyword evidence="7" id="KW-0808">Transferase</keyword>
<dbReference type="PROSITE" id="PS50885">
    <property type="entry name" value="HAMP"/>
    <property type="match status" value="1"/>
</dbReference>
<dbReference type="SMART" id="SM00304">
    <property type="entry name" value="HAMP"/>
    <property type="match status" value="1"/>
</dbReference>
<proteinExistence type="predicted"/>
<dbReference type="InterPro" id="IPR036097">
    <property type="entry name" value="HisK_dim/P_sf"/>
</dbReference>
<dbReference type="InterPro" id="IPR003660">
    <property type="entry name" value="HAMP_dom"/>
</dbReference>
<gene>
    <name evidence="17" type="ORF">CAL20_24445</name>
</gene>
<evidence type="ECO:0000256" key="14">
    <source>
        <dbReference type="ARBA" id="ARBA00023136"/>
    </source>
</evidence>
<dbReference type="Pfam" id="PF00672">
    <property type="entry name" value="HAMP"/>
    <property type="match status" value="1"/>
</dbReference>
<keyword evidence="13" id="KW-0902">Two-component regulatory system</keyword>
<dbReference type="InterPro" id="IPR004358">
    <property type="entry name" value="Sig_transdc_His_kin-like_C"/>
</dbReference>
<protein>
    <recommendedName>
        <fullName evidence="3">histidine kinase</fullName>
        <ecNumber evidence="3">2.7.13.3</ecNumber>
    </recommendedName>
</protein>
<dbReference type="InterPro" id="IPR003594">
    <property type="entry name" value="HATPase_dom"/>
</dbReference>
<keyword evidence="12" id="KW-1133">Transmembrane helix</keyword>
<keyword evidence="5" id="KW-0997">Cell inner membrane</keyword>
<accession>A0A261TLM8</accession>
<name>A0A261TLM8_9BORD</name>
<dbReference type="InterPro" id="IPR005467">
    <property type="entry name" value="His_kinase_dom"/>
</dbReference>
<dbReference type="GO" id="GO:0005524">
    <property type="term" value="F:ATP binding"/>
    <property type="evidence" value="ECO:0007669"/>
    <property type="project" value="UniProtKB-KW"/>
</dbReference>
<keyword evidence="4" id="KW-1003">Cell membrane</keyword>
<evidence type="ECO:0000256" key="5">
    <source>
        <dbReference type="ARBA" id="ARBA00022519"/>
    </source>
</evidence>
<dbReference type="EMBL" id="NEVQ01000023">
    <property type="protein sequence ID" value="OZI49920.1"/>
    <property type="molecule type" value="Genomic_DNA"/>
</dbReference>
<evidence type="ECO:0000259" key="15">
    <source>
        <dbReference type="PROSITE" id="PS50109"/>
    </source>
</evidence>
<keyword evidence="10 17" id="KW-0418">Kinase</keyword>
<comment type="catalytic activity">
    <reaction evidence="1">
        <text>ATP + protein L-histidine = ADP + protein N-phospho-L-histidine.</text>
        <dbReference type="EC" id="2.7.13.3"/>
    </reaction>
</comment>
<dbReference type="InterPro" id="IPR003661">
    <property type="entry name" value="HisK_dim/P_dom"/>
</dbReference>
<dbReference type="AlphaFoldDB" id="A0A261TLM8"/>
<dbReference type="PANTHER" id="PTHR44936">
    <property type="entry name" value="SENSOR PROTEIN CREC"/>
    <property type="match status" value="1"/>
</dbReference>
<keyword evidence="6" id="KW-0597">Phosphoprotein</keyword>
<evidence type="ECO:0000256" key="7">
    <source>
        <dbReference type="ARBA" id="ARBA00022679"/>
    </source>
</evidence>
<evidence type="ECO:0000256" key="10">
    <source>
        <dbReference type="ARBA" id="ARBA00022777"/>
    </source>
</evidence>
<organism evidence="17 18">
    <name type="scientific">Bordetella genomosp. 4</name>
    <dbReference type="NCBI Taxonomy" id="463044"/>
    <lineage>
        <taxon>Bacteria</taxon>
        <taxon>Pseudomonadati</taxon>
        <taxon>Pseudomonadota</taxon>
        <taxon>Betaproteobacteria</taxon>
        <taxon>Burkholderiales</taxon>
        <taxon>Alcaligenaceae</taxon>
        <taxon>Bordetella</taxon>
    </lineage>
</organism>
<evidence type="ECO:0000256" key="6">
    <source>
        <dbReference type="ARBA" id="ARBA00022553"/>
    </source>
</evidence>
<evidence type="ECO:0000256" key="13">
    <source>
        <dbReference type="ARBA" id="ARBA00023012"/>
    </source>
</evidence>
<dbReference type="PRINTS" id="PR00344">
    <property type="entry name" value="BCTRLSENSOR"/>
</dbReference>
<dbReference type="OrthoDB" id="9804645at2"/>
<dbReference type="CDD" id="cd00082">
    <property type="entry name" value="HisKA"/>
    <property type="match status" value="1"/>
</dbReference>
<comment type="subcellular location">
    <subcellularLocation>
        <location evidence="2">Cell inner membrane</location>
        <topology evidence="2">Multi-pass membrane protein</topology>
    </subcellularLocation>
</comment>
<keyword evidence="14" id="KW-0472">Membrane</keyword>
<reference evidence="17 18" key="1">
    <citation type="submission" date="2017-05" db="EMBL/GenBank/DDBJ databases">
        <title>Complete and WGS of Bordetella genogroups.</title>
        <authorList>
            <person name="Spilker T."/>
            <person name="LiPuma J."/>
        </authorList>
    </citation>
    <scope>NUCLEOTIDE SEQUENCE [LARGE SCALE GENOMIC DNA]</scope>
    <source>
        <strain evidence="17 18">AU9919</strain>
    </source>
</reference>
<feature type="domain" description="Histidine kinase" evidence="15">
    <location>
        <begin position="257"/>
        <end position="456"/>
    </location>
</feature>
<evidence type="ECO:0000256" key="3">
    <source>
        <dbReference type="ARBA" id="ARBA00012438"/>
    </source>
</evidence>
<dbReference type="EC" id="2.7.13.3" evidence="3"/>
<keyword evidence="9" id="KW-0547">Nucleotide-binding</keyword>
<evidence type="ECO:0000256" key="2">
    <source>
        <dbReference type="ARBA" id="ARBA00004429"/>
    </source>
</evidence>
<evidence type="ECO:0000313" key="17">
    <source>
        <dbReference type="EMBL" id="OZI49920.1"/>
    </source>
</evidence>
<evidence type="ECO:0000256" key="9">
    <source>
        <dbReference type="ARBA" id="ARBA00022741"/>
    </source>
</evidence>
<keyword evidence="18" id="KW-1185">Reference proteome</keyword>
<dbReference type="PROSITE" id="PS50109">
    <property type="entry name" value="HIS_KIN"/>
    <property type="match status" value="1"/>
</dbReference>
<dbReference type="InterPro" id="IPR036890">
    <property type="entry name" value="HATPase_C_sf"/>
</dbReference>
<feature type="domain" description="HAMP" evidence="16">
    <location>
        <begin position="197"/>
        <end position="249"/>
    </location>
</feature>
<dbReference type="Gene3D" id="1.10.287.130">
    <property type="match status" value="1"/>
</dbReference>